<sequence length="175" mass="20150">MSSYKSGKPIFIGSIVILIAAIVIPFAIIGFVLLASDISYKKINERVNLDYYEKLIIKTDKLVVFYDNIQYLNPSSEFKEYYSESHNTPVEEPSIEDNLVSDADSFFVCAADGNYVYKAIYYKNVDTFELYCVPGGYDRFEDYHFDLSRYLTIGSNKFPYNSKAYFDSIISYLTT</sequence>
<proteinExistence type="predicted"/>
<organism evidence="2">
    <name type="scientific">bioreactor metagenome</name>
    <dbReference type="NCBI Taxonomy" id="1076179"/>
    <lineage>
        <taxon>unclassified sequences</taxon>
        <taxon>metagenomes</taxon>
        <taxon>ecological metagenomes</taxon>
    </lineage>
</organism>
<dbReference type="AlphaFoldDB" id="A0A645DZ17"/>
<evidence type="ECO:0000313" key="2">
    <source>
        <dbReference type="EMBL" id="MPM93843.1"/>
    </source>
</evidence>
<dbReference type="EMBL" id="VSSQ01040564">
    <property type="protein sequence ID" value="MPM93843.1"/>
    <property type="molecule type" value="Genomic_DNA"/>
</dbReference>
<comment type="caution">
    <text evidence="2">The sequence shown here is derived from an EMBL/GenBank/DDBJ whole genome shotgun (WGS) entry which is preliminary data.</text>
</comment>
<keyword evidence="1" id="KW-1133">Transmembrane helix</keyword>
<reference evidence="2" key="1">
    <citation type="submission" date="2019-08" db="EMBL/GenBank/DDBJ databases">
        <authorList>
            <person name="Kucharzyk K."/>
            <person name="Murdoch R.W."/>
            <person name="Higgins S."/>
            <person name="Loffler F."/>
        </authorList>
    </citation>
    <scope>NUCLEOTIDE SEQUENCE</scope>
</reference>
<protein>
    <submittedName>
        <fullName evidence="2">Uncharacterized protein</fullName>
    </submittedName>
</protein>
<evidence type="ECO:0000256" key="1">
    <source>
        <dbReference type="SAM" id="Phobius"/>
    </source>
</evidence>
<gene>
    <name evidence="2" type="ORF">SDC9_140985</name>
</gene>
<name>A0A645DZ17_9ZZZZ</name>
<feature type="transmembrane region" description="Helical" evidence="1">
    <location>
        <begin position="12"/>
        <end position="36"/>
    </location>
</feature>
<accession>A0A645DZ17</accession>
<keyword evidence="1" id="KW-0812">Transmembrane</keyword>
<keyword evidence="1" id="KW-0472">Membrane</keyword>